<dbReference type="Pfam" id="PF11009">
    <property type="entry name" value="BrxC"/>
    <property type="match status" value="1"/>
</dbReference>
<dbReference type="InterPro" id="IPR022551">
    <property type="entry name" value="BrxC"/>
</dbReference>
<dbReference type="OrthoDB" id="677051at2"/>
<evidence type="ECO:0000313" key="2">
    <source>
        <dbReference type="Proteomes" id="UP000317593"/>
    </source>
</evidence>
<reference evidence="1 2" key="1">
    <citation type="submission" date="2017-05" db="EMBL/GenBank/DDBJ databases">
        <authorList>
            <person name="Varghese N."/>
            <person name="Submissions S."/>
        </authorList>
    </citation>
    <scope>NUCLEOTIDE SEQUENCE [LARGE SCALE GENOMIC DNA]</scope>
    <source>
        <strain evidence="1 2">DSM 21194</strain>
    </source>
</reference>
<evidence type="ECO:0000313" key="1">
    <source>
        <dbReference type="EMBL" id="SMO56164.1"/>
    </source>
</evidence>
<dbReference type="NCBIfam" id="TIGR04019">
    <property type="entry name" value="B_thiol_YtxJ"/>
    <property type="match status" value="1"/>
</dbReference>
<dbReference type="Proteomes" id="UP000317593">
    <property type="component" value="Unassembled WGS sequence"/>
</dbReference>
<dbReference type="InterPro" id="IPR036249">
    <property type="entry name" value="Thioredoxin-like_sf"/>
</dbReference>
<protein>
    <submittedName>
        <fullName evidence="1">Bacillithiol system protein YtxJ</fullName>
    </submittedName>
</protein>
<proteinExistence type="predicted"/>
<sequence length="136" mass="15294">MGLFDSIKGAFSGPEPADCWHVLEKPEEVSDVAEASRTSPQLIYKHSYRCATCLFARQRIEDIADDIRKKATLHFVDVLARRPVSDRITEMLAVRHESPQLLLLYRGKVVWHASHGAIKADAVLSELKKLDVPVDT</sequence>
<dbReference type="SUPFAM" id="SSF52833">
    <property type="entry name" value="Thioredoxin-like"/>
    <property type="match status" value="1"/>
</dbReference>
<organism evidence="1 2">
    <name type="scientific">Fodinibius sediminis</name>
    <dbReference type="NCBI Taxonomy" id="1214077"/>
    <lineage>
        <taxon>Bacteria</taxon>
        <taxon>Pseudomonadati</taxon>
        <taxon>Balneolota</taxon>
        <taxon>Balneolia</taxon>
        <taxon>Balneolales</taxon>
        <taxon>Balneolaceae</taxon>
        <taxon>Fodinibius</taxon>
    </lineage>
</organism>
<dbReference type="Gene3D" id="3.40.30.10">
    <property type="entry name" value="Glutaredoxin"/>
    <property type="match status" value="1"/>
</dbReference>
<gene>
    <name evidence="1" type="ORF">SAMN06265218_105173</name>
</gene>
<dbReference type="EMBL" id="FXTH01000005">
    <property type="protein sequence ID" value="SMO56164.1"/>
    <property type="molecule type" value="Genomic_DNA"/>
</dbReference>
<accession>A0A521C9W2</accession>
<name>A0A521C9W2_9BACT</name>
<dbReference type="AlphaFoldDB" id="A0A521C9W2"/>
<keyword evidence="2" id="KW-1185">Reference proteome</keyword>